<comment type="caution">
    <text evidence="3">The sequence shown here is derived from an EMBL/GenBank/DDBJ whole genome shotgun (WGS) entry which is preliminary data.</text>
</comment>
<dbReference type="EMBL" id="LRGB01003024">
    <property type="protein sequence ID" value="KZS05009.1"/>
    <property type="molecule type" value="Genomic_DNA"/>
</dbReference>
<dbReference type="GO" id="GO:0005615">
    <property type="term" value="C:extracellular space"/>
    <property type="evidence" value="ECO:0007669"/>
    <property type="project" value="TreeGrafter"/>
</dbReference>
<evidence type="ECO:0000256" key="2">
    <source>
        <dbReference type="ARBA" id="ARBA00022737"/>
    </source>
</evidence>
<keyword evidence="1" id="KW-0433">Leucine-rich repeat</keyword>
<dbReference type="Pfam" id="PF13855">
    <property type="entry name" value="LRR_8"/>
    <property type="match status" value="1"/>
</dbReference>
<name>A0A164MFB4_9CRUS</name>
<keyword evidence="2" id="KW-0677">Repeat</keyword>
<gene>
    <name evidence="3" type="ORF">APZ42_031963</name>
</gene>
<dbReference type="Gene3D" id="3.80.10.10">
    <property type="entry name" value="Ribonuclease Inhibitor"/>
    <property type="match status" value="1"/>
</dbReference>
<dbReference type="InterPro" id="IPR050333">
    <property type="entry name" value="SLRP"/>
</dbReference>
<protein>
    <submittedName>
        <fullName evidence="3">Putative Fsh-Tsh receptor</fullName>
    </submittedName>
</protein>
<dbReference type="AlphaFoldDB" id="A0A164MFB4"/>
<organism evidence="3 4">
    <name type="scientific">Daphnia magna</name>
    <dbReference type="NCBI Taxonomy" id="35525"/>
    <lineage>
        <taxon>Eukaryota</taxon>
        <taxon>Metazoa</taxon>
        <taxon>Ecdysozoa</taxon>
        <taxon>Arthropoda</taxon>
        <taxon>Crustacea</taxon>
        <taxon>Branchiopoda</taxon>
        <taxon>Diplostraca</taxon>
        <taxon>Cladocera</taxon>
        <taxon>Anomopoda</taxon>
        <taxon>Daphniidae</taxon>
        <taxon>Daphnia</taxon>
    </lineage>
</organism>
<dbReference type="InterPro" id="IPR032675">
    <property type="entry name" value="LRR_dom_sf"/>
</dbReference>
<dbReference type="InterPro" id="IPR001611">
    <property type="entry name" value="Leu-rich_rpt"/>
</dbReference>
<keyword evidence="4" id="KW-1185">Reference proteome</keyword>
<proteinExistence type="predicted"/>
<reference evidence="3 4" key="1">
    <citation type="submission" date="2016-03" db="EMBL/GenBank/DDBJ databases">
        <title>EvidentialGene: Evidence-directed Construction of Genes on Genomes.</title>
        <authorList>
            <person name="Gilbert D.G."/>
            <person name="Choi J.-H."/>
            <person name="Mockaitis K."/>
            <person name="Colbourne J."/>
            <person name="Pfrender M."/>
        </authorList>
    </citation>
    <scope>NUCLEOTIDE SEQUENCE [LARGE SCALE GENOMIC DNA]</scope>
    <source>
        <strain evidence="3 4">Xinb3</strain>
        <tissue evidence="3">Complete organism</tissue>
    </source>
</reference>
<dbReference type="SUPFAM" id="SSF52058">
    <property type="entry name" value="L domain-like"/>
    <property type="match status" value="1"/>
</dbReference>
<evidence type="ECO:0000313" key="4">
    <source>
        <dbReference type="Proteomes" id="UP000076858"/>
    </source>
</evidence>
<dbReference type="PANTHER" id="PTHR45712">
    <property type="entry name" value="AGAP008170-PA"/>
    <property type="match status" value="1"/>
</dbReference>
<evidence type="ECO:0000313" key="3">
    <source>
        <dbReference type="EMBL" id="KZS05009.1"/>
    </source>
</evidence>
<sequence>MGIIYTASQFYVTRLSGTQSLLISLDLQMAEQHVLQHLLLLLVAAFIVPSVDTTDNESVSEYLRTTEHWSSVEDRVDDREGNVHFTSGRTIQEEDAMACRCWSSPTDVASFIETECKCHGQHILSVPSTLPPDLHRLTFYDSGLEALRSGDLQNYANTLIDFVVDKAHQLISIEEGAFYGLNRLQRILIKQTGLRYFPDLSGLETVNILHTVDLEENQLETIPTNSVRLRVDDFLISFNALQSIEAFAFNGSQIATLRFKGNWQLADVNPDAFMGLASLRRLDLSQTALTNLPIRGLSELETLELIETKTLKEIPSVYNYQVMFCTQSPIRDVTKDKHGIAPTSVHCVLA</sequence>
<dbReference type="OrthoDB" id="5981530at2759"/>
<dbReference type="Proteomes" id="UP000076858">
    <property type="component" value="Unassembled WGS sequence"/>
</dbReference>
<dbReference type="STRING" id="35525.A0A164MFB4"/>
<keyword evidence="3" id="KW-0675">Receptor</keyword>
<evidence type="ECO:0000256" key="1">
    <source>
        <dbReference type="ARBA" id="ARBA00022614"/>
    </source>
</evidence>
<dbReference type="PANTHER" id="PTHR45712:SF22">
    <property type="entry name" value="INSULIN-LIKE GROWTH FACTOR-BINDING PROTEIN COMPLEX ACID LABILE SUBUNIT"/>
    <property type="match status" value="1"/>
</dbReference>
<accession>A0A164MFB4</accession>